<dbReference type="FunFam" id="3.40.50.300:FF:000428">
    <property type="entry name" value="TATA-binding protein-associated factor 172"/>
    <property type="match status" value="1"/>
</dbReference>
<dbReference type="SMART" id="SM00487">
    <property type="entry name" value="DEXDc"/>
    <property type="match status" value="1"/>
</dbReference>
<dbReference type="InterPro" id="IPR011989">
    <property type="entry name" value="ARM-like"/>
</dbReference>
<dbReference type="Gene3D" id="3.40.50.300">
    <property type="entry name" value="P-loop containing nucleotide triphosphate hydrolases"/>
    <property type="match status" value="1"/>
</dbReference>
<keyword evidence="3" id="KW-0677">Repeat</keyword>
<feature type="compositionally biased region" description="Basic and acidic residues" evidence="17">
    <location>
        <begin position="267"/>
        <end position="277"/>
    </location>
</feature>
<dbReference type="FunFam" id="1.25.10.10:FF:000508">
    <property type="entry name" value="Probable helicase mot1"/>
    <property type="match status" value="1"/>
</dbReference>
<dbReference type="InterPro" id="IPR014001">
    <property type="entry name" value="Helicase_ATP-bd"/>
</dbReference>
<feature type="region of interest" description="Disordered" evidence="17">
    <location>
        <begin position="710"/>
        <end position="739"/>
    </location>
</feature>
<feature type="region of interest" description="Disordered" evidence="17">
    <location>
        <begin position="1856"/>
        <end position="1888"/>
    </location>
</feature>
<dbReference type="CDD" id="cd18793">
    <property type="entry name" value="SF2_C_SNF"/>
    <property type="match status" value="1"/>
</dbReference>
<comment type="subunit">
    <text evidence="13">Forms the NCT transcriptional regulatory complex with nctA and nctB.</text>
</comment>
<dbReference type="GO" id="GO:0017025">
    <property type="term" value="F:TBP-class protein binding"/>
    <property type="evidence" value="ECO:0007669"/>
    <property type="project" value="InterPro"/>
</dbReference>
<proteinExistence type="inferred from homology"/>
<evidence type="ECO:0000256" key="5">
    <source>
        <dbReference type="ARBA" id="ARBA00022801"/>
    </source>
</evidence>
<evidence type="ECO:0000256" key="15">
    <source>
        <dbReference type="ARBA" id="ARBA00081280"/>
    </source>
</evidence>
<evidence type="ECO:0000256" key="12">
    <source>
        <dbReference type="ARBA" id="ARBA00053370"/>
    </source>
</evidence>
<name>A0A3M7CW92_HORWE</name>
<evidence type="ECO:0000256" key="17">
    <source>
        <dbReference type="SAM" id="MobiDB-lite"/>
    </source>
</evidence>
<protein>
    <recommendedName>
        <fullName evidence="14">TATA-binding protein-associated factor mot1</fullName>
    </recommendedName>
    <alternativeName>
        <fullName evidence="16">Modifier of transcription 1</fullName>
    </alternativeName>
    <alternativeName>
        <fullName evidence="15">NCT transcriptional regulatory complex subunit mot1</fullName>
    </alternativeName>
</protein>
<evidence type="ECO:0000313" key="21">
    <source>
        <dbReference type="Proteomes" id="UP000269276"/>
    </source>
</evidence>
<dbReference type="Proteomes" id="UP000269276">
    <property type="component" value="Unassembled WGS sequence"/>
</dbReference>
<evidence type="ECO:0000259" key="18">
    <source>
        <dbReference type="PROSITE" id="PS51192"/>
    </source>
</evidence>
<keyword evidence="6" id="KW-0347">Helicase</keyword>
<evidence type="ECO:0000313" key="20">
    <source>
        <dbReference type="EMBL" id="RMY56365.1"/>
    </source>
</evidence>
<reference evidence="20 21" key="1">
    <citation type="journal article" date="2018" name="BMC Genomics">
        <title>Genomic evidence for intraspecific hybridization in a clonal and extremely halotolerant yeast.</title>
        <authorList>
            <person name="Gostincar C."/>
            <person name="Stajich J.E."/>
            <person name="Zupancic J."/>
            <person name="Zalar P."/>
            <person name="Gunde-Cimerman N."/>
        </authorList>
    </citation>
    <scope>NUCLEOTIDE SEQUENCE [LARGE SCALE GENOMIC DNA]</scope>
    <source>
        <strain evidence="20 21">EXF-2682</strain>
    </source>
</reference>
<evidence type="ECO:0000256" key="9">
    <source>
        <dbReference type="ARBA" id="ARBA00023125"/>
    </source>
</evidence>
<keyword evidence="5" id="KW-0378">Hydrolase</keyword>
<evidence type="ECO:0000256" key="11">
    <source>
        <dbReference type="ARBA" id="ARBA00023242"/>
    </source>
</evidence>
<dbReference type="InterPro" id="IPR038718">
    <property type="entry name" value="SNF2-like_sf"/>
</dbReference>
<keyword evidence="4" id="KW-0547">Nucleotide-binding</keyword>
<keyword evidence="9" id="KW-0238">DNA-binding</keyword>
<dbReference type="SMART" id="SM00490">
    <property type="entry name" value="HELICc"/>
    <property type="match status" value="1"/>
</dbReference>
<dbReference type="GO" id="GO:0004386">
    <property type="term" value="F:helicase activity"/>
    <property type="evidence" value="ECO:0007669"/>
    <property type="project" value="UniProtKB-KW"/>
</dbReference>
<dbReference type="FunFam" id="3.40.50.10810:FF:000009">
    <property type="entry name" value="B-TFIID TATA-box-binding protein-associated factor 1"/>
    <property type="match status" value="1"/>
</dbReference>
<dbReference type="GO" id="GO:0005524">
    <property type="term" value="F:ATP binding"/>
    <property type="evidence" value="ECO:0007669"/>
    <property type="project" value="UniProtKB-KW"/>
</dbReference>
<dbReference type="SUPFAM" id="SSF52540">
    <property type="entry name" value="P-loop containing nucleoside triphosphate hydrolases"/>
    <property type="match status" value="2"/>
</dbReference>
<keyword evidence="8" id="KW-0805">Transcription regulation</keyword>
<feature type="region of interest" description="Disordered" evidence="17">
    <location>
        <begin position="257"/>
        <end position="281"/>
    </location>
</feature>
<evidence type="ECO:0000256" key="14">
    <source>
        <dbReference type="ARBA" id="ARBA00073046"/>
    </source>
</evidence>
<dbReference type="Gene3D" id="1.25.10.10">
    <property type="entry name" value="Leucine-rich Repeat Variant"/>
    <property type="match status" value="2"/>
</dbReference>
<feature type="domain" description="Helicase ATP-binding" evidence="18">
    <location>
        <begin position="1326"/>
        <end position="1499"/>
    </location>
</feature>
<feature type="compositionally biased region" description="Gly residues" evidence="17">
    <location>
        <begin position="1860"/>
        <end position="1869"/>
    </location>
</feature>
<dbReference type="EMBL" id="QWIP01000705">
    <property type="protein sequence ID" value="RMY56365.1"/>
    <property type="molecule type" value="Genomic_DNA"/>
</dbReference>
<evidence type="ECO:0000256" key="7">
    <source>
        <dbReference type="ARBA" id="ARBA00022840"/>
    </source>
</evidence>
<evidence type="ECO:0000259" key="19">
    <source>
        <dbReference type="PROSITE" id="PS51194"/>
    </source>
</evidence>
<dbReference type="InterPro" id="IPR016024">
    <property type="entry name" value="ARM-type_fold"/>
</dbReference>
<comment type="function">
    <text evidence="12">Regulates transcription in association with TATA binding protein (TBP). Removes TBP from the TATA box via its C-terminal ATPase activity. Both transcription activation and repression require its ATPase activity. Part of the NCT transcriptional regulatory complex that acts as a key regulator of ergosterol biosynthesis and the azole exporter cdr1B. The NCT complex binds the promoters of genes linked to azole susceptibility, and especially represses the expression of cdr1B transporter.</text>
</comment>
<feature type="region of interest" description="Disordered" evidence="17">
    <location>
        <begin position="184"/>
        <end position="227"/>
    </location>
</feature>
<dbReference type="PANTHER" id="PTHR36498">
    <property type="entry name" value="TATA-BINDING PROTEIN-ASSOCIATED FACTOR 172"/>
    <property type="match status" value="1"/>
</dbReference>
<evidence type="ECO:0000256" key="4">
    <source>
        <dbReference type="ARBA" id="ARBA00022741"/>
    </source>
</evidence>
<dbReference type="PANTHER" id="PTHR36498:SF1">
    <property type="entry name" value="TATA-BINDING PROTEIN-ASSOCIATED FACTOR 172"/>
    <property type="match status" value="1"/>
</dbReference>
<dbReference type="InterPro" id="IPR022707">
    <property type="entry name" value="Mot1_central_dom"/>
</dbReference>
<evidence type="ECO:0000256" key="13">
    <source>
        <dbReference type="ARBA" id="ARBA00064550"/>
    </source>
</evidence>
<dbReference type="GO" id="GO:0016887">
    <property type="term" value="F:ATP hydrolysis activity"/>
    <property type="evidence" value="ECO:0007669"/>
    <property type="project" value="InterPro"/>
</dbReference>
<dbReference type="PROSITE" id="PS51194">
    <property type="entry name" value="HELICASE_CTER"/>
    <property type="match status" value="1"/>
</dbReference>
<dbReference type="GO" id="GO:0003677">
    <property type="term" value="F:DNA binding"/>
    <property type="evidence" value="ECO:0007669"/>
    <property type="project" value="UniProtKB-KW"/>
</dbReference>
<dbReference type="InterPro" id="IPR001650">
    <property type="entry name" value="Helicase_C-like"/>
</dbReference>
<dbReference type="Pfam" id="PF00271">
    <property type="entry name" value="Helicase_C"/>
    <property type="match status" value="1"/>
</dbReference>
<dbReference type="InterPro" id="IPR027417">
    <property type="entry name" value="P-loop_NTPase"/>
</dbReference>
<dbReference type="FunFam" id="1.25.10.10:FF:000445">
    <property type="entry name" value="Related to MOT1-transcriptional accessory protein"/>
    <property type="match status" value="1"/>
</dbReference>
<feature type="domain" description="Helicase C-terminal" evidence="19">
    <location>
        <begin position="1687"/>
        <end position="1835"/>
    </location>
</feature>
<dbReference type="InterPro" id="IPR044972">
    <property type="entry name" value="Mot1"/>
</dbReference>
<accession>A0A3M7CW92</accession>
<keyword evidence="10" id="KW-0804">Transcription</keyword>
<sequence length="1924" mass="212531">MFALDRLVTLLETGSTQLIRNTAAQQLADVQKNHPDDLFNLLTRVVPYLRSPSWDTRTAAAKAIGGIVEHAEKFDPNATLDEVKKDEANGHHDDDDDATIKKEGETKLSTPDQLQLANLDVESILTYGKELLGSAGKQYDFKLAGLNPSERLAHQKKTLTSRLGLGGEYIEEDLVTEKDIALRPTSHSQPSLPKLETETSAGGPESTIKSPEEMAPPTPAGGEMSKRQLNMLKRRRKEELKRDNKKFKYDFAVRRGSTSVGQTPVEQEVKPEVKPEPGENGDADYFSLERKGGDDESKVVSEFKGLPMQEKSSLVTDEEEEGNEWPYERLCEFLTVDLFDSQWEIRHGAAMGLREIVRVHGAGAGRHAGKTKSENEESNRAWLDDLACRICCVFMLDRFADYVSDNAVAPIRETAGQVLGAILQYLPASSVHEINHILYRLVMQRDLKVSKRIWHACHGGMIGMRYLVAVRTDLLFQDRTLMDCVLECVIKGLGDMDDDVRSVSAATLIPVAKEFVNFRQSELSHLISVVWECLSSLSDDLSASTGSVMDLLAKLCSFPEVLDAMKINAEKDPEQSFTELVPRLYPFLRHTITSVRSAVLRALLTFINIEGTDTKGWINGKSLRLVYQNLLVERNENVAKLSIEVFNALSDALAIKGGPQMMRQEFEPHATALIALTLHPMGISRNPIPMDATLFMKPSGHNYAPLASAHRASPVNGGEPAKKKRRRSDKEIAPAVPTNTSTSHNIDAAIMQGDIDLVGAEVIIRSKIFATRALGKVMSIWPAEDRLAFFGPKTLPYLKSPYGSAQIFAAMALEGFATASSTPDDLRTAAINELRSLVEDERPPFYSDLANYLRIVRAQCQQMLNTFQDQAHVSGSKLPVIAVICQGEPEAGRNAFSIADAEKIVTTDYERLRKGLSTVQRMSAADALNTSKLDVETAIEEAKTAKQQADLRIKSTAAAALVAFGELPKKPQMTIKGIMDSVKDEENVDLQHRSASGIAGLVVHLVASERHKVVEKVVGNLVKFCCMETGETPEFHPNATKEAGILSLQKDEDIQDRPDAAKYEREVKAARITRRGAKDALEQLCVTFGAEIFNKVPKLRTVIEDPIRQCFAGELPADMTEPNNPFGQEVVDGMSTLRALVGTLDASLHPWVLDLLPQIAKALQSKLSVLRYTAAKCFASVCSVITVQGFTMLVEQVLPPINNAHEVVQRQGAIECVYHLIQVMGDGILPYVIFLLVPVLGRMSDSDGGVRLIATTTFATLVKLVPLEAGIPDPPGLPQTLLEGRDRERKFIAQMLDPKKVEAFHIPVAIKAELRSYQQDGINWLAFLNRYNLHGVLCDDMGLGKTLQTLCMVASDHHMRAEEFAKTQAPDKRRLPSLIVCPPTLTGHWKQEILTYAPFLRAVAYAGPPGERGKVRSELATADIVITSYDIARNDVEILAPLNFNYCVLDEGHLIKNPKAKVTLAVKRFASNHRLILSGTPIQNNVLELWSLFDFLMPGFLGTEKVFQDRFAKPIAASRFAKSSSKEQEAGALAIESLHKQVLPFLLRRLKEEVLNDLPPKILQNYYCDLSDLQKRLFDDFTRKESKTLHEMAGSGEKEAKQHIFQALQYMRKLCNSPALVMKEGHKQYDATQALLAKEKSSLKDPKHAPKLTALRDLLVDCGIGAESSSSSSSAADSAAGVSVVPTADQAVSQHRALIFCQMKEMLDMVEGTVLKKMLPGVTFSRLDGSIEASKRQDIVNRFNSDPSIDCLLLTTSVGGLGLNLTGADTVIFVEHDWNPQKDLQAMDRAHRIGQKKVVNVYRLITRGTLEEKILNLQRFKMDVASTVVNQQNAGLGTMETDQILDLFNLGETDPNLSLEGGGGSGGQQQGEDNRVDESNAVDAEGNLKEKGKKGILDELSELWDDKQYEEEFNLDGFLKTMKA</sequence>
<dbReference type="PROSITE" id="PS51192">
    <property type="entry name" value="HELICASE_ATP_BIND_1"/>
    <property type="match status" value="1"/>
</dbReference>
<dbReference type="CDD" id="cd17999">
    <property type="entry name" value="DEXHc_Mot1"/>
    <property type="match status" value="1"/>
</dbReference>
<dbReference type="InterPro" id="IPR000330">
    <property type="entry name" value="SNF2_N"/>
</dbReference>
<evidence type="ECO:0000256" key="1">
    <source>
        <dbReference type="ARBA" id="ARBA00004123"/>
    </source>
</evidence>
<dbReference type="SUPFAM" id="SSF48371">
    <property type="entry name" value="ARM repeat"/>
    <property type="match status" value="1"/>
</dbReference>
<dbReference type="Gene3D" id="3.40.50.10810">
    <property type="entry name" value="Tandem AAA-ATPase domain"/>
    <property type="match status" value="1"/>
</dbReference>
<evidence type="ECO:0000256" key="8">
    <source>
        <dbReference type="ARBA" id="ARBA00023015"/>
    </source>
</evidence>
<evidence type="ECO:0000256" key="10">
    <source>
        <dbReference type="ARBA" id="ARBA00023163"/>
    </source>
</evidence>
<evidence type="ECO:0000256" key="2">
    <source>
        <dbReference type="ARBA" id="ARBA00007025"/>
    </source>
</evidence>
<keyword evidence="11" id="KW-0539">Nucleus</keyword>
<keyword evidence="7" id="KW-0067">ATP-binding</keyword>
<comment type="subcellular location">
    <subcellularLocation>
        <location evidence="1">Nucleus</location>
    </subcellularLocation>
</comment>
<evidence type="ECO:0000256" key="6">
    <source>
        <dbReference type="ARBA" id="ARBA00022806"/>
    </source>
</evidence>
<dbReference type="Pfam" id="PF12054">
    <property type="entry name" value="DUF3535"/>
    <property type="match status" value="1"/>
</dbReference>
<dbReference type="Pfam" id="PF00176">
    <property type="entry name" value="SNF2-rel_dom"/>
    <property type="match status" value="1"/>
</dbReference>
<dbReference type="VEuPathDB" id="FungiDB:BTJ68_05330"/>
<evidence type="ECO:0000256" key="3">
    <source>
        <dbReference type="ARBA" id="ARBA00022737"/>
    </source>
</evidence>
<evidence type="ECO:0000256" key="16">
    <source>
        <dbReference type="ARBA" id="ARBA00081329"/>
    </source>
</evidence>
<dbReference type="InterPro" id="IPR049730">
    <property type="entry name" value="SNF2/RAD54-like_C"/>
</dbReference>
<dbReference type="OrthoDB" id="10252227at2759"/>
<comment type="similarity">
    <text evidence="2">Belongs to the SNF2/RAD54 helicase family.</text>
</comment>
<comment type="caution">
    <text evidence="20">The sequence shown here is derived from an EMBL/GenBank/DDBJ whole genome shotgun (WGS) entry which is preliminary data.</text>
</comment>
<gene>
    <name evidence="20" type="ORF">D0863_13006</name>
</gene>
<organism evidence="20 21">
    <name type="scientific">Hortaea werneckii</name>
    <name type="common">Black yeast</name>
    <name type="synonym">Cladosporium werneckii</name>
    <dbReference type="NCBI Taxonomy" id="91943"/>
    <lineage>
        <taxon>Eukaryota</taxon>
        <taxon>Fungi</taxon>
        <taxon>Dikarya</taxon>
        <taxon>Ascomycota</taxon>
        <taxon>Pezizomycotina</taxon>
        <taxon>Dothideomycetes</taxon>
        <taxon>Dothideomycetidae</taxon>
        <taxon>Mycosphaerellales</taxon>
        <taxon>Teratosphaeriaceae</taxon>
        <taxon>Hortaea</taxon>
    </lineage>
</organism>
<dbReference type="InterPro" id="IPR044078">
    <property type="entry name" value="Mot1_ATP-bd"/>
</dbReference>
<dbReference type="GO" id="GO:0005634">
    <property type="term" value="C:nucleus"/>
    <property type="evidence" value="ECO:0007669"/>
    <property type="project" value="UniProtKB-SubCell"/>
</dbReference>